<dbReference type="GO" id="GO:0006412">
    <property type="term" value="P:translation"/>
    <property type="evidence" value="ECO:0007669"/>
    <property type="project" value="InterPro"/>
</dbReference>
<dbReference type="Proteomes" id="UP001443914">
    <property type="component" value="Unassembled WGS sequence"/>
</dbReference>
<evidence type="ECO:0000313" key="5">
    <source>
        <dbReference type="EMBL" id="KAK9726751.1"/>
    </source>
</evidence>
<organism evidence="5 6">
    <name type="scientific">Saponaria officinalis</name>
    <name type="common">Common soapwort</name>
    <name type="synonym">Lychnis saponaria</name>
    <dbReference type="NCBI Taxonomy" id="3572"/>
    <lineage>
        <taxon>Eukaryota</taxon>
        <taxon>Viridiplantae</taxon>
        <taxon>Streptophyta</taxon>
        <taxon>Embryophyta</taxon>
        <taxon>Tracheophyta</taxon>
        <taxon>Spermatophyta</taxon>
        <taxon>Magnoliopsida</taxon>
        <taxon>eudicotyledons</taxon>
        <taxon>Gunneridae</taxon>
        <taxon>Pentapetalae</taxon>
        <taxon>Caryophyllales</taxon>
        <taxon>Caryophyllaceae</taxon>
        <taxon>Caryophylleae</taxon>
        <taxon>Saponaria</taxon>
    </lineage>
</organism>
<dbReference type="PANTHER" id="PTHR21109:SF0">
    <property type="entry name" value="SMALL RIBOSOMAL SUBUNIT PROTEIN BS21M"/>
    <property type="match status" value="1"/>
</dbReference>
<dbReference type="InterPro" id="IPR038380">
    <property type="entry name" value="Ribosomal_bS21_sf"/>
</dbReference>
<feature type="compositionally biased region" description="Basic and acidic residues" evidence="4">
    <location>
        <begin position="137"/>
        <end position="151"/>
    </location>
</feature>
<dbReference type="PRINTS" id="PR00976">
    <property type="entry name" value="RIBOSOMALS21"/>
</dbReference>
<dbReference type="GO" id="GO:0003735">
    <property type="term" value="F:structural constituent of ribosome"/>
    <property type="evidence" value="ECO:0007669"/>
    <property type="project" value="InterPro"/>
</dbReference>
<evidence type="ECO:0000313" key="6">
    <source>
        <dbReference type="Proteomes" id="UP001443914"/>
    </source>
</evidence>
<feature type="region of interest" description="Disordered" evidence="4">
    <location>
        <begin position="47"/>
        <end position="66"/>
    </location>
</feature>
<evidence type="ECO:0000256" key="4">
    <source>
        <dbReference type="SAM" id="MobiDB-lite"/>
    </source>
</evidence>
<dbReference type="NCBIfam" id="TIGR00030">
    <property type="entry name" value="S21p"/>
    <property type="match status" value="1"/>
</dbReference>
<dbReference type="EMBL" id="JBDFQZ010000005">
    <property type="protein sequence ID" value="KAK9726751.1"/>
    <property type="molecule type" value="Genomic_DNA"/>
</dbReference>
<feature type="compositionally biased region" description="Basic residues" evidence="4">
    <location>
        <begin position="116"/>
        <end position="136"/>
    </location>
</feature>
<keyword evidence="3" id="KW-0687">Ribonucleoprotein</keyword>
<comment type="caution">
    <text evidence="5">The sequence shown here is derived from an EMBL/GenBank/DDBJ whole genome shotgun (WGS) entry which is preliminary data.</text>
</comment>
<keyword evidence="2" id="KW-0689">Ribosomal protein</keyword>
<comment type="similarity">
    <text evidence="1">Belongs to the bacterial ribosomal protein bS21 family.</text>
</comment>
<evidence type="ECO:0000256" key="1">
    <source>
        <dbReference type="ARBA" id="ARBA00006640"/>
    </source>
</evidence>
<evidence type="ECO:0000256" key="2">
    <source>
        <dbReference type="ARBA" id="ARBA00022980"/>
    </source>
</evidence>
<protein>
    <recommendedName>
        <fullName evidence="7">Ribosomal protein S21</fullName>
    </recommendedName>
</protein>
<dbReference type="GO" id="GO:1990904">
    <property type="term" value="C:ribonucleoprotein complex"/>
    <property type="evidence" value="ECO:0007669"/>
    <property type="project" value="UniProtKB-KW"/>
</dbReference>
<keyword evidence="6" id="KW-1185">Reference proteome</keyword>
<dbReference type="Pfam" id="PF01165">
    <property type="entry name" value="Ribosomal_S21"/>
    <property type="match status" value="1"/>
</dbReference>
<gene>
    <name evidence="5" type="ORF">RND81_05G234800</name>
</gene>
<feature type="region of interest" description="Disordered" evidence="4">
    <location>
        <begin position="109"/>
        <end position="167"/>
    </location>
</feature>
<dbReference type="AlphaFoldDB" id="A0AAW1KVQ7"/>
<evidence type="ECO:0008006" key="7">
    <source>
        <dbReference type="Google" id="ProtNLM"/>
    </source>
</evidence>
<evidence type="ECO:0000256" key="3">
    <source>
        <dbReference type="ARBA" id="ARBA00023274"/>
    </source>
</evidence>
<accession>A0AAW1KVQ7</accession>
<proteinExistence type="inferred from homology"/>
<dbReference type="GO" id="GO:0005840">
    <property type="term" value="C:ribosome"/>
    <property type="evidence" value="ECO:0007669"/>
    <property type="project" value="UniProtKB-KW"/>
</dbReference>
<reference evidence="5" key="1">
    <citation type="submission" date="2024-03" db="EMBL/GenBank/DDBJ databases">
        <title>WGS assembly of Saponaria officinalis var. Norfolk2.</title>
        <authorList>
            <person name="Jenkins J."/>
            <person name="Shu S."/>
            <person name="Grimwood J."/>
            <person name="Barry K."/>
            <person name="Goodstein D."/>
            <person name="Schmutz J."/>
            <person name="Leebens-Mack J."/>
            <person name="Osbourn A."/>
        </authorList>
    </citation>
    <scope>NUCLEOTIDE SEQUENCE [LARGE SCALE GENOMIC DNA]</scope>
    <source>
        <strain evidence="5">JIC</strain>
    </source>
</reference>
<sequence length="167" mass="19334">MSMSITSSSSTSTTLTSKLQSFFISPTKNNTQSQSPFKTHLKFPTFSPSISLKPQKNPENKNGSFLTKMGTYNVQVVVEDNEAEERLLGRFRREVFRAGIIQESKRRRFFENSQDKKKRKTREAAKKNRARRPRPKVVKEDIVETPKKEIYNSDEDDWDLPPGDLPY</sequence>
<dbReference type="PANTHER" id="PTHR21109">
    <property type="entry name" value="MITOCHONDRIAL 28S RIBOSOMAL PROTEIN S21"/>
    <property type="match status" value="1"/>
</dbReference>
<dbReference type="HAMAP" id="MF_00358">
    <property type="entry name" value="Ribosomal_bS21"/>
    <property type="match status" value="1"/>
</dbReference>
<name>A0AAW1KVQ7_SAPOF</name>
<dbReference type="Gene3D" id="1.20.5.1150">
    <property type="entry name" value="Ribosomal protein S8"/>
    <property type="match status" value="1"/>
</dbReference>
<dbReference type="InterPro" id="IPR001911">
    <property type="entry name" value="Ribosomal_bS21"/>
</dbReference>